<sequence length="345" mass="37508">MHERTTNFTVDADLTTCLDGHTQHGDDLLDRWDGTTLVRTTPDPLHEGLVALALDLRADRHRTHVRATAAAGRPLSAHDVRGLATAQFRLPNGELEQLCAADSQVNAALGHYRSMALLRTPDLLHAAARIVTAQQVHGRLALRLRRELVERFGTIVAVGTHQAGVVSARHLATTTADDMRVFGCSAAKATTLITLARLILDGELGRESLGALGTDEVIACLRVVPGIGQWSAEWLAIRTFDRDRVVAGDLLVRRAIGWLYGLDDPLEPRARAHTRYWGPASVFAQSAAVDAHRRELYEPVGVIIGVSDGVPAWLVKGVNRPFQVADSVAQDVHESDPALGVLDYR</sequence>
<protein>
    <recommendedName>
        <fullName evidence="2">DNA-3-methyladenine glycosylase II</fullName>
        <ecNumber evidence="2">3.2.2.21</ecNumber>
    </recommendedName>
</protein>
<dbReference type="InterPro" id="IPR051912">
    <property type="entry name" value="Alkylbase_DNA_Glycosylase/TA"/>
</dbReference>
<dbReference type="SUPFAM" id="SSF48150">
    <property type="entry name" value="DNA-glycosylase"/>
    <property type="match status" value="1"/>
</dbReference>
<accession>A0ABW3GA78</accession>
<dbReference type="InterPro" id="IPR011257">
    <property type="entry name" value="DNA_glycosylase"/>
</dbReference>
<dbReference type="EMBL" id="JBHTIL010000006">
    <property type="protein sequence ID" value="MFD0927531.1"/>
    <property type="molecule type" value="Genomic_DNA"/>
</dbReference>
<keyword evidence="3" id="KW-0227">DNA damage</keyword>
<comment type="catalytic activity">
    <reaction evidence="1">
        <text>Hydrolysis of alkylated DNA, releasing 3-methyladenine, 3-methylguanine, 7-methylguanine and 7-methyladenine.</text>
        <dbReference type="EC" id="3.2.2.21"/>
    </reaction>
</comment>
<evidence type="ECO:0000256" key="1">
    <source>
        <dbReference type="ARBA" id="ARBA00000086"/>
    </source>
</evidence>
<dbReference type="Proteomes" id="UP001597068">
    <property type="component" value="Unassembled WGS sequence"/>
</dbReference>
<keyword evidence="7" id="KW-1185">Reference proteome</keyword>
<dbReference type="EC" id="3.2.2.21" evidence="2"/>
<gene>
    <name evidence="6" type="ORF">ACFQ04_17460</name>
</gene>
<evidence type="ECO:0000256" key="4">
    <source>
        <dbReference type="ARBA" id="ARBA00023204"/>
    </source>
</evidence>
<evidence type="ECO:0000259" key="5">
    <source>
        <dbReference type="SMART" id="SM00478"/>
    </source>
</evidence>
<dbReference type="InterPro" id="IPR003265">
    <property type="entry name" value="HhH-GPD_domain"/>
</dbReference>
<proteinExistence type="predicted"/>
<feature type="domain" description="HhH-GPD" evidence="5">
    <location>
        <begin position="132"/>
        <end position="295"/>
    </location>
</feature>
<keyword evidence="4" id="KW-0234">DNA repair</keyword>
<evidence type="ECO:0000313" key="6">
    <source>
        <dbReference type="EMBL" id="MFD0927531.1"/>
    </source>
</evidence>
<evidence type="ECO:0000313" key="7">
    <source>
        <dbReference type="Proteomes" id="UP001597068"/>
    </source>
</evidence>
<name>A0ABW3GA78_9NOCA</name>
<dbReference type="PANTHER" id="PTHR43003:SF13">
    <property type="entry name" value="DNA-3-METHYLADENINE GLYCOSYLASE 2"/>
    <property type="match status" value="1"/>
</dbReference>
<dbReference type="SMART" id="SM00478">
    <property type="entry name" value="ENDO3c"/>
    <property type="match status" value="1"/>
</dbReference>
<organism evidence="6 7">
    <name type="scientific">Williamsia deligens</name>
    <dbReference type="NCBI Taxonomy" id="321325"/>
    <lineage>
        <taxon>Bacteria</taxon>
        <taxon>Bacillati</taxon>
        <taxon>Actinomycetota</taxon>
        <taxon>Actinomycetes</taxon>
        <taxon>Mycobacteriales</taxon>
        <taxon>Nocardiaceae</taxon>
        <taxon>Williamsia</taxon>
    </lineage>
</organism>
<evidence type="ECO:0000256" key="3">
    <source>
        <dbReference type="ARBA" id="ARBA00022763"/>
    </source>
</evidence>
<evidence type="ECO:0000256" key="2">
    <source>
        <dbReference type="ARBA" id="ARBA00012000"/>
    </source>
</evidence>
<reference evidence="7" key="1">
    <citation type="journal article" date="2019" name="Int. J. Syst. Evol. Microbiol.">
        <title>The Global Catalogue of Microorganisms (GCM) 10K type strain sequencing project: providing services to taxonomists for standard genome sequencing and annotation.</title>
        <authorList>
            <consortium name="The Broad Institute Genomics Platform"/>
            <consortium name="The Broad Institute Genome Sequencing Center for Infectious Disease"/>
            <person name="Wu L."/>
            <person name="Ma J."/>
        </authorList>
    </citation>
    <scope>NUCLEOTIDE SEQUENCE [LARGE SCALE GENOMIC DNA]</scope>
    <source>
        <strain evidence="7">CCUG 50873</strain>
    </source>
</reference>
<dbReference type="Gene3D" id="1.10.340.30">
    <property type="entry name" value="Hypothetical protein, domain 2"/>
    <property type="match status" value="1"/>
</dbReference>
<dbReference type="Gene3D" id="1.10.1670.40">
    <property type="match status" value="1"/>
</dbReference>
<comment type="caution">
    <text evidence="6">The sequence shown here is derived from an EMBL/GenBank/DDBJ whole genome shotgun (WGS) entry which is preliminary data.</text>
</comment>
<dbReference type="PANTHER" id="PTHR43003">
    <property type="entry name" value="DNA-3-METHYLADENINE GLYCOSYLASE"/>
    <property type="match status" value="1"/>
</dbReference>
<dbReference type="RefSeq" id="WP_253648920.1">
    <property type="nucleotide sequence ID" value="NZ_BAAAMO010000001.1"/>
</dbReference>